<dbReference type="InterPro" id="IPR005546">
    <property type="entry name" value="Autotransporte_beta"/>
</dbReference>
<dbReference type="GO" id="GO:0019867">
    <property type="term" value="C:outer membrane"/>
    <property type="evidence" value="ECO:0007669"/>
    <property type="project" value="InterPro"/>
</dbReference>
<keyword evidence="5" id="KW-1185">Reference proteome</keyword>
<evidence type="ECO:0000259" key="3">
    <source>
        <dbReference type="PROSITE" id="PS51208"/>
    </source>
</evidence>
<dbReference type="CDD" id="cd01344">
    <property type="entry name" value="PL2_Passenger_AT"/>
    <property type="match status" value="1"/>
</dbReference>
<dbReference type="Pfam" id="PF12951">
    <property type="entry name" value="PATR"/>
    <property type="match status" value="2"/>
</dbReference>
<evidence type="ECO:0000256" key="2">
    <source>
        <dbReference type="SAM" id="SignalP"/>
    </source>
</evidence>
<dbReference type="Gene3D" id="2.160.20.20">
    <property type="match status" value="1"/>
</dbReference>
<dbReference type="OrthoDB" id="6053567at2"/>
<gene>
    <name evidence="4" type="ORF">FKM52_16945</name>
</gene>
<dbReference type="SMART" id="SM00869">
    <property type="entry name" value="Autotransporter"/>
    <property type="match status" value="1"/>
</dbReference>
<dbReference type="InterPro" id="IPR013425">
    <property type="entry name" value="Autotrns_rpt"/>
</dbReference>
<comment type="caution">
    <text evidence="4">The sequence shown here is derived from an EMBL/GenBank/DDBJ whole genome shotgun (WGS) entry which is preliminary data.</text>
</comment>
<dbReference type="PANTHER" id="PTHR12338">
    <property type="entry name" value="AUTOTRANSPORTER"/>
    <property type="match status" value="1"/>
</dbReference>
<accession>A0A506V699</accession>
<dbReference type="InterPro" id="IPR012332">
    <property type="entry name" value="Autotransporter_pectin_lyase_C"/>
</dbReference>
<dbReference type="NCBIfam" id="TIGR02601">
    <property type="entry name" value="autotrns_rpt"/>
    <property type="match status" value="1"/>
</dbReference>
<feature type="chain" id="PRO_5021374829" evidence="2">
    <location>
        <begin position="26"/>
        <end position="1067"/>
    </location>
</feature>
<reference evidence="4 5" key="1">
    <citation type="submission" date="2019-06" db="EMBL/GenBank/DDBJ databases">
        <authorList>
            <person name="Yang Y."/>
        </authorList>
    </citation>
    <scope>NUCLEOTIDE SEQUENCE [LARGE SCALE GENOMIC DNA]</scope>
    <source>
        <strain evidence="4 5">BIT-26</strain>
    </source>
</reference>
<dbReference type="SUPFAM" id="SSF51126">
    <property type="entry name" value="Pectin lyase-like"/>
    <property type="match status" value="1"/>
</dbReference>
<dbReference type="InterPro" id="IPR050909">
    <property type="entry name" value="Bact_Autotransporter_VF"/>
</dbReference>
<feature type="signal peptide" evidence="2">
    <location>
        <begin position="1"/>
        <end position="25"/>
    </location>
</feature>
<dbReference type="Gene3D" id="2.40.128.130">
    <property type="entry name" value="Autotransporter beta-domain"/>
    <property type="match status" value="1"/>
</dbReference>
<evidence type="ECO:0000313" key="4">
    <source>
        <dbReference type="EMBL" id="TPW40870.1"/>
    </source>
</evidence>
<dbReference type="AlphaFoldDB" id="A0A506V699"/>
<dbReference type="NCBIfam" id="TIGR01414">
    <property type="entry name" value="autotrans_barl"/>
    <property type="match status" value="1"/>
</dbReference>
<protein>
    <submittedName>
        <fullName evidence="4">Autotransporter outer membrane beta-barrel domain-containing protein</fullName>
    </submittedName>
</protein>
<dbReference type="InterPro" id="IPR011050">
    <property type="entry name" value="Pectin_lyase_fold/virulence"/>
</dbReference>
<dbReference type="Pfam" id="PF03797">
    <property type="entry name" value="Autotransporter"/>
    <property type="match status" value="1"/>
</dbReference>
<evidence type="ECO:0000256" key="1">
    <source>
        <dbReference type="ARBA" id="ARBA00022729"/>
    </source>
</evidence>
<dbReference type="PANTHER" id="PTHR12338:SF5">
    <property type="entry name" value="ANTIGEN 43-RELATED"/>
    <property type="match status" value="1"/>
</dbReference>
<evidence type="ECO:0000313" key="5">
    <source>
        <dbReference type="Proteomes" id="UP000319523"/>
    </source>
</evidence>
<dbReference type="InterPro" id="IPR036709">
    <property type="entry name" value="Autotransporte_beta_dom_sf"/>
</dbReference>
<dbReference type="PROSITE" id="PS51208">
    <property type="entry name" value="AUTOTRANSPORTER"/>
    <property type="match status" value="1"/>
</dbReference>
<feature type="domain" description="Autotransporter" evidence="3">
    <location>
        <begin position="783"/>
        <end position="1067"/>
    </location>
</feature>
<name>A0A506V699_9GAMM</name>
<keyword evidence="1 2" id="KW-0732">Signal</keyword>
<dbReference type="Proteomes" id="UP000319523">
    <property type="component" value="Unassembled WGS sequence"/>
</dbReference>
<organism evidence="4 5">
    <name type="scientific">Mixta tenebrionis</name>
    <dbReference type="NCBI Taxonomy" id="2562439"/>
    <lineage>
        <taxon>Bacteria</taxon>
        <taxon>Pseudomonadati</taxon>
        <taxon>Pseudomonadota</taxon>
        <taxon>Gammaproteobacteria</taxon>
        <taxon>Enterobacterales</taxon>
        <taxon>Erwiniaceae</taxon>
        <taxon>Mixta</taxon>
    </lineage>
</organism>
<dbReference type="SUPFAM" id="SSF103515">
    <property type="entry name" value="Autotransporter"/>
    <property type="match status" value="1"/>
</dbReference>
<dbReference type="EMBL" id="VHQI01000011">
    <property type="protein sequence ID" value="TPW40870.1"/>
    <property type="molecule type" value="Genomic_DNA"/>
</dbReference>
<dbReference type="Pfam" id="PF18883">
    <property type="entry name" value="AC_1"/>
    <property type="match status" value="1"/>
</dbReference>
<dbReference type="InterPro" id="IPR006315">
    <property type="entry name" value="OM_autotransptr_brl_dom"/>
</dbReference>
<dbReference type="InterPro" id="IPR043990">
    <property type="entry name" value="AC_1"/>
</dbReference>
<sequence>MTLKIKVLSAAIAVSLINSTSTAFAETLYYNTTGEHSAGMWDWQSLGYIIGAGENNSGDLTLKGTSGYDHDFSAGKDGGKGTLTISEFSRNVNDTTYFSVGSVTKENVTLSNTEGVLNLVGADIGEVTTLGLDIGSSGFSDWHTKRESTVTGTLNIVDGAVMNVGKAENFSNNKAYVGAGNISNTGIINISGAGSALHLINNAPYYGDSVENGTLYLGFIGNGIINITDGGKLSAGRVSASTTLAGKNSVTMAKPPFAEINVTGEKSQLIIGSQMVLAADAYDDLQMIDATLTQKGAGSAVLNVSDHAEVIFEGKANTDIDGFDNPVSGLFMAGNAATSATVNLNQDGFISIANSTLSPDKDAIVAGDGVYAFNLNGGTLRVNDCSYCEDTLSTEVDMNVLSRSTLESGDNNQMLLKGSLAGEGGIVKTGAGLVALAGKNHYLGGTWVEGGELRADNDGALVNNTPYTVNGGKLNLNQHDLLMSSLSGKGGAVDVTTANLIIDQNSASLYAGSFVGAGSVEKKGTATLYLSGDSRQYNGAIAVLSGGVDSSRALGGNITVHNGGTLSAEGYLGKTEVMNAGVLKAGSQYQQKETPVSLEIDRGLTNSGTILLAKSGNITRQQVGNKLLVNGNYSGQNGDIYFNTVLADDTSATDRMIVTGDTDGKTFVHVNNVGGNGAYTKKGIELINVAGQSQGEFVQKERIVGGAYEYFLSRGVGKDSSNWYLVNTRPSSELDPEPAVEPEAVLRPEASEYGANLRAANMLFVHRLHDRLGEPHYVDSLTGEEKVTSMWLRHVGGHTRFRDNSGQLKTQANRYVLQLGGDIAQWSSDQRDRFHLGIMGGYANQKSNTRNYRSDYRADGSVHGYSLGAYATWLQDNEEKTGAYIDSWMLYSWFDNSVTGQSLAAESYKSKGITASVEAGYTWKLAEKNKRESYFIQPVAQLTWMGVKADRHHEMNGTSVEGTGDGNIQSRLGVRTFIKGHSLLDEGKERLFEPFVEVNWLHNTKNFGASLNGYHIEQAGTRNIGEIKVGVESQLGKNINLWVNIAQQIGDKAYSDTQAILGFKYLF</sequence>
<proteinExistence type="predicted"/>